<dbReference type="PANTHER" id="PTHR48111:SF1">
    <property type="entry name" value="TWO-COMPONENT RESPONSE REGULATOR ORR33"/>
    <property type="match status" value="1"/>
</dbReference>
<evidence type="ECO:0000313" key="12">
    <source>
        <dbReference type="Proteomes" id="UP000190188"/>
    </source>
</evidence>
<evidence type="ECO:0000313" key="11">
    <source>
        <dbReference type="EMBL" id="OPA76947.1"/>
    </source>
</evidence>
<evidence type="ECO:0000256" key="7">
    <source>
        <dbReference type="PROSITE-ProRule" id="PRU00169"/>
    </source>
</evidence>
<keyword evidence="2 7" id="KW-0597">Phosphoprotein</keyword>
<dbReference type="GO" id="GO:0032993">
    <property type="term" value="C:protein-DNA complex"/>
    <property type="evidence" value="ECO:0007669"/>
    <property type="project" value="TreeGrafter"/>
</dbReference>
<proteinExistence type="predicted"/>
<feature type="modified residue" description="4-aspartylphosphate" evidence="7">
    <location>
        <position position="54"/>
    </location>
</feature>
<dbReference type="PROSITE" id="PS51755">
    <property type="entry name" value="OMPR_PHOB"/>
    <property type="match status" value="1"/>
</dbReference>
<evidence type="ECO:0000256" key="5">
    <source>
        <dbReference type="ARBA" id="ARBA00023125"/>
    </source>
</evidence>
<dbReference type="Gene3D" id="6.10.250.690">
    <property type="match status" value="1"/>
</dbReference>
<dbReference type="RefSeq" id="WP_078500055.1">
    <property type="nucleotide sequence ID" value="NZ_MSZX01000006.1"/>
</dbReference>
<evidence type="ECO:0000256" key="1">
    <source>
        <dbReference type="ARBA" id="ARBA00004496"/>
    </source>
</evidence>
<dbReference type="GO" id="GO:0000156">
    <property type="term" value="F:phosphorelay response regulator activity"/>
    <property type="evidence" value="ECO:0007669"/>
    <property type="project" value="TreeGrafter"/>
</dbReference>
<keyword evidence="4" id="KW-0805">Transcription regulation</keyword>
<dbReference type="Gene3D" id="3.40.50.2300">
    <property type="match status" value="1"/>
</dbReference>
<dbReference type="InterPro" id="IPR039420">
    <property type="entry name" value="WalR-like"/>
</dbReference>
<dbReference type="InterPro" id="IPR016032">
    <property type="entry name" value="Sig_transdc_resp-reg_C-effctor"/>
</dbReference>
<dbReference type="InterPro" id="IPR001789">
    <property type="entry name" value="Sig_transdc_resp-reg_receiver"/>
</dbReference>
<feature type="domain" description="Response regulatory" evidence="9">
    <location>
        <begin position="5"/>
        <end position="118"/>
    </location>
</feature>
<keyword evidence="3" id="KW-0902">Two-component regulatory system</keyword>
<keyword evidence="6" id="KW-0804">Transcription</keyword>
<dbReference type="FunFam" id="1.10.10.10:FF:000018">
    <property type="entry name" value="DNA-binding response regulator ResD"/>
    <property type="match status" value="1"/>
</dbReference>
<dbReference type="STRING" id="1324314.BVG16_17545"/>
<protein>
    <submittedName>
        <fullName evidence="11">DNA-binding response regulator</fullName>
    </submittedName>
</protein>
<dbReference type="GO" id="GO:0000976">
    <property type="term" value="F:transcription cis-regulatory region binding"/>
    <property type="evidence" value="ECO:0007669"/>
    <property type="project" value="TreeGrafter"/>
</dbReference>
<evidence type="ECO:0000256" key="8">
    <source>
        <dbReference type="PROSITE-ProRule" id="PRU01091"/>
    </source>
</evidence>
<feature type="domain" description="OmpR/PhoB-type" evidence="10">
    <location>
        <begin position="131"/>
        <end position="230"/>
    </location>
</feature>
<evidence type="ECO:0000259" key="10">
    <source>
        <dbReference type="PROSITE" id="PS51755"/>
    </source>
</evidence>
<dbReference type="SMART" id="SM00448">
    <property type="entry name" value="REC"/>
    <property type="match status" value="1"/>
</dbReference>
<dbReference type="OrthoDB" id="9790442at2"/>
<dbReference type="SUPFAM" id="SSF46894">
    <property type="entry name" value="C-terminal effector domain of the bipartite response regulators"/>
    <property type="match status" value="1"/>
</dbReference>
<organism evidence="11 12">
    <name type="scientific">Paenibacillus selenitireducens</name>
    <dbReference type="NCBI Taxonomy" id="1324314"/>
    <lineage>
        <taxon>Bacteria</taxon>
        <taxon>Bacillati</taxon>
        <taxon>Bacillota</taxon>
        <taxon>Bacilli</taxon>
        <taxon>Bacillales</taxon>
        <taxon>Paenibacillaceae</taxon>
        <taxon>Paenibacillus</taxon>
    </lineage>
</organism>
<evidence type="ECO:0000256" key="6">
    <source>
        <dbReference type="ARBA" id="ARBA00023163"/>
    </source>
</evidence>
<reference evidence="11 12" key="1">
    <citation type="submission" date="2017-01" db="EMBL/GenBank/DDBJ databases">
        <title>Genome analysis of Paenibacillus selenitrireducens ES3-24.</title>
        <authorList>
            <person name="Xu D."/>
            <person name="Yao R."/>
            <person name="Zheng S."/>
        </authorList>
    </citation>
    <scope>NUCLEOTIDE SEQUENCE [LARGE SCALE GENOMIC DNA]</scope>
    <source>
        <strain evidence="11 12">ES3-24</strain>
    </source>
</reference>
<dbReference type="Pfam" id="PF00486">
    <property type="entry name" value="Trans_reg_C"/>
    <property type="match status" value="1"/>
</dbReference>
<dbReference type="PROSITE" id="PS50110">
    <property type="entry name" value="RESPONSE_REGULATORY"/>
    <property type="match status" value="1"/>
</dbReference>
<dbReference type="GO" id="GO:0006355">
    <property type="term" value="P:regulation of DNA-templated transcription"/>
    <property type="evidence" value="ECO:0007669"/>
    <property type="project" value="InterPro"/>
</dbReference>
<sequence length="231" mass="26446">MSTQTVMVIEDDAEIGELMGLYLEREGYRVVYAESGEQGLELLPAAKPDLILMDILLPGMSGMTVCMEVRKVSEIPIIFMSCKRDNDDIVEGLSLGGNDYITKPFNPSIMVARVKSNLRRSAILDMEGSRESLWSHGHLEIDLRNEVVRVRGKQVPLFVKERQLLFYLLKNPNRVFSISHLFEHIWGADRESDERTVMVHMSNLRKKIEDDPSSPQYVRTVRGVGYKFHME</sequence>
<dbReference type="Proteomes" id="UP000190188">
    <property type="component" value="Unassembled WGS sequence"/>
</dbReference>
<evidence type="ECO:0000256" key="4">
    <source>
        <dbReference type="ARBA" id="ARBA00023015"/>
    </source>
</evidence>
<dbReference type="SMART" id="SM00862">
    <property type="entry name" value="Trans_reg_C"/>
    <property type="match status" value="1"/>
</dbReference>
<evidence type="ECO:0000259" key="9">
    <source>
        <dbReference type="PROSITE" id="PS50110"/>
    </source>
</evidence>
<dbReference type="PANTHER" id="PTHR48111">
    <property type="entry name" value="REGULATOR OF RPOS"/>
    <property type="match status" value="1"/>
</dbReference>
<name>A0A1T2XAM6_9BACL</name>
<dbReference type="Gene3D" id="1.10.10.10">
    <property type="entry name" value="Winged helix-like DNA-binding domain superfamily/Winged helix DNA-binding domain"/>
    <property type="match status" value="1"/>
</dbReference>
<dbReference type="InterPro" id="IPR036388">
    <property type="entry name" value="WH-like_DNA-bd_sf"/>
</dbReference>
<dbReference type="GO" id="GO:0005829">
    <property type="term" value="C:cytosol"/>
    <property type="evidence" value="ECO:0007669"/>
    <property type="project" value="TreeGrafter"/>
</dbReference>
<gene>
    <name evidence="11" type="ORF">BVG16_17545</name>
</gene>
<dbReference type="InterPro" id="IPR001867">
    <property type="entry name" value="OmpR/PhoB-type_DNA-bd"/>
</dbReference>
<dbReference type="InterPro" id="IPR011006">
    <property type="entry name" value="CheY-like_superfamily"/>
</dbReference>
<dbReference type="EMBL" id="MSZX01000006">
    <property type="protein sequence ID" value="OPA76947.1"/>
    <property type="molecule type" value="Genomic_DNA"/>
</dbReference>
<dbReference type="CDD" id="cd17574">
    <property type="entry name" value="REC_OmpR"/>
    <property type="match status" value="1"/>
</dbReference>
<dbReference type="FunFam" id="3.40.50.2300:FF:000001">
    <property type="entry name" value="DNA-binding response regulator PhoB"/>
    <property type="match status" value="1"/>
</dbReference>
<feature type="DNA-binding region" description="OmpR/PhoB-type" evidence="8">
    <location>
        <begin position="131"/>
        <end position="230"/>
    </location>
</feature>
<comment type="subcellular location">
    <subcellularLocation>
        <location evidence="1">Cytoplasm</location>
    </subcellularLocation>
</comment>
<dbReference type="AlphaFoldDB" id="A0A1T2XAM6"/>
<dbReference type="Pfam" id="PF00072">
    <property type="entry name" value="Response_reg"/>
    <property type="match status" value="1"/>
</dbReference>
<keyword evidence="12" id="KW-1185">Reference proteome</keyword>
<dbReference type="SUPFAM" id="SSF52172">
    <property type="entry name" value="CheY-like"/>
    <property type="match status" value="1"/>
</dbReference>
<evidence type="ECO:0000256" key="3">
    <source>
        <dbReference type="ARBA" id="ARBA00023012"/>
    </source>
</evidence>
<dbReference type="CDD" id="cd00383">
    <property type="entry name" value="trans_reg_C"/>
    <property type="match status" value="1"/>
</dbReference>
<comment type="caution">
    <text evidence="11">The sequence shown here is derived from an EMBL/GenBank/DDBJ whole genome shotgun (WGS) entry which is preliminary data.</text>
</comment>
<keyword evidence="5 8" id="KW-0238">DNA-binding</keyword>
<evidence type="ECO:0000256" key="2">
    <source>
        <dbReference type="ARBA" id="ARBA00022553"/>
    </source>
</evidence>
<accession>A0A1T2XAM6</accession>